<dbReference type="GeneID" id="25561986"/>
<dbReference type="EMBL" id="GL349441">
    <property type="protein sequence ID" value="KNC56330.1"/>
    <property type="molecule type" value="Genomic_DNA"/>
</dbReference>
<dbReference type="AlphaFoldDB" id="A0A0L0DVT0"/>
<dbReference type="Proteomes" id="UP000054408">
    <property type="component" value="Unassembled WGS sequence"/>
</dbReference>
<evidence type="ECO:0000313" key="3">
    <source>
        <dbReference type="Proteomes" id="UP000054408"/>
    </source>
</evidence>
<proteinExistence type="predicted"/>
<accession>A0A0L0DVT0</accession>
<dbReference type="RefSeq" id="XP_013760847.1">
    <property type="nucleotide sequence ID" value="XM_013905393.1"/>
</dbReference>
<dbReference type="Gene3D" id="2.60.200.20">
    <property type="match status" value="1"/>
</dbReference>
<feature type="domain" description="FHA" evidence="1">
    <location>
        <begin position="57"/>
        <end position="111"/>
    </location>
</feature>
<reference evidence="2 3" key="1">
    <citation type="submission" date="2010-05" db="EMBL/GenBank/DDBJ databases">
        <title>The Genome Sequence of Thecamonas trahens ATCC 50062.</title>
        <authorList>
            <consortium name="The Broad Institute Genome Sequencing Platform"/>
            <person name="Russ C."/>
            <person name="Cuomo C."/>
            <person name="Shea T."/>
            <person name="Young S.K."/>
            <person name="Zeng Q."/>
            <person name="Koehrsen M."/>
            <person name="Haas B."/>
            <person name="Borodovsky M."/>
            <person name="Guigo R."/>
            <person name="Alvarado L."/>
            <person name="Berlin A."/>
            <person name="Bochicchio J."/>
            <person name="Borenstein D."/>
            <person name="Chapman S."/>
            <person name="Chen Z."/>
            <person name="Freedman E."/>
            <person name="Gellesch M."/>
            <person name="Goldberg J."/>
            <person name="Griggs A."/>
            <person name="Gujja S."/>
            <person name="Heilman E."/>
            <person name="Heiman D."/>
            <person name="Hepburn T."/>
            <person name="Howarth C."/>
            <person name="Jen D."/>
            <person name="Larson L."/>
            <person name="Mehta T."/>
            <person name="Park D."/>
            <person name="Pearson M."/>
            <person name="Roberts A."/>
            <person name="Saif S."/>
            <person name="Shenoy N."/>
            <person name="Sisk P."/>
            <person name="Stolte C."/>
            <person name="Sykes S."/>
            <person name="Thomson T."/>
            <person name="Walk T."/>
            <person name="White J."/>
            <person name="Yandava C."/>
            <person name="Burger G."/>
            <person name="Gray M.W."/>
            <person name="Holland P.W.H."/>
            <person name="King N."/>
            <person name="Lang F.B.F."/>
            <person name="Roger A.J."/>
            <person name="Ruiz-Trillo I."/>
            <person name="Lander E."/>
            <person name="Nusbaum C."/>
        </authorList>
    </citation>
    <scope>NUCLEOTIDE SEQUENCE [LARGE SCALE GENOMIC DNA]</scope>
    <source>
        <strain evidence="2 3">ATCC 50062</strain>
    </source>
</reference>
<dbReference type="InterPro" id="IPR000253">
    <property type="entry name" value="FHA_dom"/>
</dbReference>
<evidence type="ECO:0000313" key="2">
    <source>
        <dbReference type="EMBL" id="KNC56330.1"/>
    </source>
</evidence>
<protein>
    <recommendedName>
        <fullName evidence="1">FHA domain-containing protein</fullName>
    </recommendedName>
</protein>
<dbReference type="Pfam" id="PF00498">
    <property type="entry name" value="FHA"/>
    <property type="match status" value="1"/>
</dbReference>
<sequence length="303" mass="31556">MREVEMDAMKRAKVLSALGDRTAAVQGRSLAVELHLTVVAPIEYAGQVFVVGPSGGLVGGRSMHDVSIQDSLRSISRNHARISFVDEPRPSRVSISEPCFLLEDLGSANGTTARFRGSQVKVMPHTPFRLLDGQIITFGKEFELGIRIYGIDNLSSCSGLTLPAGLPGGTPTTAGSASTPSGFGPMRDSLGLNRDSLAVPDSSRSSFELGVGSNETVVPVSVAIRTSPREVVAATTARVGEGCGHGELVQAARLSAGAVFAGASRGNVWFENDDGGLEPVGDVGDAAGFWQRGVGLVVLVVPE</sequence>
<organism evidence="2 3">
    <name type="scientific">Thecamonas trahens ATCC 50062</name>
    <dbReference type="NCBI Taxonomy" id="461836"/>
    <lineage>
        <taxon>Eukaryota</taxon>
        <taxon>Apusozoa</taxon>
        <taxon>Apusomonadida</taxon>
        <taxon>Apusomonadidae</taxon>
        <taxon>Thecamonas</taxon>
    </lineage>
</organism>
<name>A0A0L0DVT0_THETB</name>
<keyword evidence="3" id="KW-1185">Reference proteome</keyword>
<dbReference type="SUPFAM" id="SSF49879">
    <property type="entry name" value="SMAD/FHA domain"/>
    <property type="match status" value="1"/>
</dbReference>
<dbReference type="InterPro" id="IPR008984">
    <property type="entry name" value="SMAD_FHA_dom_sf"/>
</dbReference>
<dbReference type="PROSITE" id="PS50006">
    <property type="entry name" value="FHA_DOMAIN"/>
    <property type="match status" value="1"/>
</dbReference>
<evidence type="ECO:0000259" key="1">
    <source>
        <dbReference type="PROSITE" id="PS50006"/>
    </source>
</evidence>
<gene>
    <name evidence="2" type="ORF">AMSG_02300</name>
</gene>